<protein>
    <submittedName>
        <fullName evidence="1">Uncharacterized protein</fullName>
    </submittedName>
</protein>
<keyword evidence="2" id="KW-1185">Reference proteome</keyword>
<evidence type="ECO:0000313" key="1">
    <source>
        <dbReference type="EMBL" id="KAL0640586.1"/>
    </source>
</evidence>
<dbReference type="Proteomes" id="UP001447188">
    <property type="component" value="Unassembled WGS sequence"/>
</dbReference>
<comment type="caution">
    <text evidence="1">The sequence shown here is derived from an EMBL/GenBank/DDBJ whole genome shotgun (WGS) entry which is preliminary data.</text>
</comment>
<organism evidence="1 2">
    <name type="scientific">Discina gigas</name>
    <dbReference type="NCBI Taxonomy" id="1032678"/>
    <lineage>
        <taxon>Eukaryota</taxon>
        <taxon>Fungi</taxon>
        <taxon>Dikarya</taxon>
        <taxon>Ascomycota</taxon>
        <taxon>Pezizomycotina</taxon>
        <taxon>Pezizomycetes</taxon>
        <taxon>Pezizales</taxon>
        <taxon>Discinaceae</taxon>
        <taxon>Discina</taxon>
    </lineage>
</organism>
<proteinExistence type="predicted"/>
<dbReference type="EMBL" id="JBBBZM010000002">
    <property type="protein sequence ID" value="KAL0640586.1"/>
    <property type="molecule type" value="Genomic_DNA"/>
</dbReference>
<evidence type="ECO:0000313" key="2">
    <source>
        <dbReference type="Proteomes" id="UP001447188"/>
    </source>
</evidence>
<accession>A0ABR3GYA7</accession>
<reference evidence="1 2" key="1">
    <citation type="submission" date="2024-02" db="EMBL/GenBank/DDBJ databases">
        <title>Discinaceae phylogenomics.</title>
        <authorList>
            <person name="Dirks A.C."/>
            <person name="James T.Y."/>
        </authorList>
    </citation>
    <scope>NUCLEOTIDE SEQUENCE [LARGE SCALE GENOMIC DNA]</scope>
    <source>
        <strain evidence="1 2">ACD0624</strain>
    </source>
</reference>
<sequence length="153" mass="17467">MRRSELAIFQNGNTDIDITILKPHINALHEQLIISHNDLVRLRLFIKQPLLDDSVVRNYSTRAAYTISRQKIAIEYASNTLKSISDVFTIISIHISKVDVRLNLLWSDFGKNMCPMAEGSLYRLDELMGEILELHEKVKKMISGVFLGSIVNL</sequence>
<gene>
    <name evidence="1" type="ORF">Q9L58_000250</name>
</gene>
<name>A0ABR3GYA7_9PEZI</name>